<dbReference type="PDBsum" id="2X5X"/>
<dbReference type="PDB" id="2X76">
    <property type="method" value="X-ray"/>
    <property type="resolution" value="1.45 A"/>
    <property type="chains" value="A=39-380"/>
</dbReference>
<dbReference type="PDBsum" id="4BVJ"/>
<dbReference type="PDBsum" id="5MLX"/>
<sequence precursor="true">MISKLMGAQRFLPAVAATVTSLVWGLAGTLVAPGEAQALTCGTNSGFVCKGTQTQYAGGFAPGVGYGGFGGGSCTATKTPVIFIHGNGDNAISFDMPPGNVSGYGTPARSVYAELKARGYNDCEIFGVTYLSSSEQGSAQYNYHSSTKYAIIKTFIDKVKAYTGKSQVDIVAHSMGVSMSLATLQYYNNWTSVRKFINLAGGIRGLYSCYYTGYANAAAPTCGSQNYYNSYTFGFFPEGWYYGVWVSNPWTGSGSTNSMRDMPAKRTAVSFYTLSAGFKDQVGCATASFWAGCDSAAKFASTTSNVKAQINVGAGSNATQADYDWADGMPYNAGGGDTTNGVGHFRTKTNTGAIIQRMLLTTCTGLDCAAEYTTGPKAAY</sequence>
<dbReference type="PDB" id="2X5X">
    <property type="method" value="X-ray"/>
    <property type="resolution" value="1.20 A"/>
    <property type="chains" value="A=39-380"/>
</dbReference>
<evidence type="ECO:0007829" key="10">
    <source>
        <dbReference type="PDB" id="5MLY"/>
    </source>
</evidence>
<evidence type="ECO:0000313" key="2">
    <source>
        <dbReference type="EMBL" id="TCS36333.1"/>
    </source>
</evidence>
<dbReference type="PDBsum" id="4BVK"/>
<dbReference type="ESTHER" id="psele-PHAZ7">
    <property type="family name" value="PHAZ7_phb_depolymerase"/>
</dbReference>
<keyword evidence="3" id="KW-1185">Reference proteome</keyword>
<dbReference type="SMR" id="Q939Q9"/>
<dbReference type="SUPFAM" id="SSF53474">
    <property type="entry name" value="alpha/beta-Hydrolases"/>
    <property type="match status" value="1"/>
</dbReference>
<reference evidence="9 10" key="5">
    <citation type="journal article" date="2017" name="Proteins">
        <title>Crystal structure analysis, covalent docking, and molecular dynamics calculations reveal a conformational switch in PhaZ7 PHB depolymerase.</title>
        <authorList>
            <person name="Kellici T.F."/>
            <person name="Mavromoustakos T."/>
            <person name="Jendrossek D."/>
            <person name="Papageorgiou A.C."/>
        </authorList>
    </citation>
    <scope>X-RAY CRYSTALLOGRAPHY (1.60 ANGSTROMS) OF 39-380</scope>
    <scope>DISULFIDE BONDS</scope>
</reference>
<dbReference type="InterPro" id="IPR029058">
    <property type="entry name" value="AB_hydrolase_fold"/>
</dbReference>
<evidence type="ECO:0000313" key="3">
    <source>
        <dbReference type="Proteomes" id="UP000295382"/>
    </source>
</evidence>
<protein>
    <submittedName>
        <fullName evidence="2">Lipase (Class 2)</fullName>
    </submittedName>
    <submittedName>
        <fullName evidence="1">PHB depolymerase PhaZ7</fullName>
    </submittedName>
</protein>
<feature type="disulfide bond" evidence="4 5">
    <location>
        <begin position="284"/>
        <end position="293"/>
    </location>
</feature>
<reference evidence="2 3" key="6">
    <citation type="submission" date="2019-03" db="EMBL/GenBank/DDBJ databases">
        <title>Genomic Encyclopedia of Type Strains, Phase IV (KMG-IV): sequencing the most valuable type-strain genomes for metagenomic binning, comparative biology and taxonomic classification.</title>
        <authorList>
            <person name="Goeker M."/>
        </authorList>
    </citation>
    <scope>NUCLEOTIDE SEQUENCE [LARGE SCALE GENOMIC DNA]</scope>
    <source>
        <strain evidence="2 3">DSM 7445</strain>
    </source>
</reference>
<dbReference type="RefSeq" id="WP_132259156.1">
    <property type="nucleotide sequence ID" value="NZ_SLZQ01000007.1"/>
</dbReference>
<dbReference type="PDBsum" id="4BYM"/>
<dbReference type="BRENDA" id="3.1.1.75">
    <property type="organism ID" value="5133"/>
</dbReference>
<feature type="disulfide bond" evidence="4 5">
    <location>
        <begin position="209"/>
        <end position="222"/>
    </location>
</feature>
<reference evidence="5 6" key="3">
    <citation type="journal article" date="2010" name="Acta Crystallogr. F Struct. Biol. Commun.">
        <title>The structure of PhaZ7 at atomic (1.2 A) resolution reveals details of the active site and suggests a substrate-binding mode.</title>
        <authorList>
            <person name="Wakadkar S."/>
            <person name="Hermawan S."/>
            <person name="Jendrossek D."/>
            <person name="Papageorgiou A.C."/>
        </authorList>
    </citation>
    <scope>X-RAY CRYSTALLOGRAPHY (1.20 ANGSTROMS) OF 39-380</scope>
    <scope>DISULFIDE BONDS</scope>
</reference>
<dbReference type="PDBsum" id="2VTV"/>
<evidence type="ECO:0000313" key="1">
    <source>
        <dbReference type="EMBL" id="AAK07742.1"/>
    </source>
</evidence>
<evidence type="ECO:0007829" key="9">
    <source>
        <dbReference type="PDB" id="5MLX"/>
    </source>
</evidence>
<dbReference type="PDBsum" id="2X76"/>
<dbReference type="GO" id="GO:0016042">
    <property type="term" value="P:lipid catabolic process"/>
    <property type="evidence" value="ECO:0007669"/>
    <property type="project" value="InterPro"/>
</dbReference>
<dbReference type="PDBsum" id="4BRS"/>
<dbReference type="BioCyc" id="MetaCyc:MONOMER-15977"/>
<reference evidence="4" key="2">
    <citation type="journal article" date="2008" name="J. Mol. Biol.">
        <title>Structural basis of poly(3-hydroxybutyrate) hydrolysis by PhaZ7 depolymerase from Paucimonas lemoignei.</title>
        <authorList>
            <person name="Papageorgiou A.C."/>
            <person name="Hermawan S."/>
            <person name="Singh C.B."/>
            <person name="Jendrossek D."/>
        </authorList>
    </citation>
    <scope>X-RAY CRYSTALLOGRAPHY (1.90 ANGSTROMS) OF 39-380</scope>
    <scope>DISULFIDE BONDS</scope>
</reference>
<dbReference type="PDB" id="5MLX">
    <property type="method" value="X-ray"/>
    <property type="resolution" value="1.60 A"/>
    <property type="chains" value="A/B=39-380"/>
</dbReference>
<dbReference type="PDB" id="4BVL">
    <property type="method" value="X-ray"/>
    <property type="resolution" value="2.00 A"/>
    <property type="chains" value="A/B/C/D=39-380"/>
</dbReference>
<dbReference type="PDB" id="2VTV">
    <property type="method" value="X-ray"/>
    <property type="resolution" value="1.90 A"/>
    <property type="chains" value="A/B=39-380"/>
</dbReference>
<dbReference type="GO" id="GO:0016298">
    <property type="term" value="F:lipase activity"/>
    <property type="evidence" value="ECO:0007669"/>
    <property type="project" value="TreeGrafter"/>
</dbReference>
<accession>Q939Q9</accession>
<dbReference type="Gene3D" id="3.40.50.1820">
    <property type="entry name" value="alpha/beta hydrolase"/>
    <property type="match status" value="1"/>
</dbReference>
<dbReference type="EMBL" id="AY026355">
    <property type="protein sequence ID" value="AAK07742.1"/>
    <property type="molecule type" value="Genomic_DNA"/>
</dbReference>
<name>Q939Q9_PAULE</name>
<evidence type="ECO:0007829" key="6">
    <source>
        <dbReference type="PDB" id="2X76"/>
    </source>
</evidence>
<feature type="disulfide bond" evidence="4 5">
    <location>
        <begin position="41"/>
        <end position="49"/>
    </location>
</feature>
<dbReference type="PDB" id="4BTV">
    <property type="method" value="X-ray"/>
    <property type="resolution" value="1.59 A"/>
    <property type="chains" value="A/B=39-380"/>
</dbReference>
<dbReference type="OrthoDB" id="5379213at2"/>
<dbReference type="PDB" id="4BYM">
    <property type="method" value="X-ray"/>
    <property type="resolution" value="1.60 A"/>
    <property type="chains" value="A/B=39-380"/>
</dbReference>
<dbReference type="PDBsum" id="5MLY"/>
<keyword evidence="4 5" id="KW-0002">3D-structure</keyword>
<reference evidence="7 8" key="4">
    <citation type="journal article" date="2013" name="Mol. Microbiol.">
        <title>Biochemical analysis and structure determination of Paucimonas lemoignei poly(3-hydroxybutyrate) (PHB) depolymerase PhaZ7 muteins reveal the PHB binding site and details of substrate-enzyme interactions.</title>
        <authorList>
            <person name="Jendrossek D."/>
            <person name="Hermawan S."/>
            <person name="Subedi B."/>
            <person name="Papageorgiou A.C."/>
        </authorList>
    </citation>
    <scope>X-RAY CRYSTALLOGRAPHY (1.59 ANGSTROMS) OF 39-380</scope>
    <scope>DISULFIDE BONDS</scope>
</reference>
<gene>
    <name evidence="1" type="primary">phaZ7</name>
    <name evidence="2" type="ORF">EDC30_107150</name>
</gene>
<dbReference type="PDB" id="5MLY">
    <property type="method" value="X-ray"/>
    <property type="resolution" value="1.60 A"/>
    <property type="chains" value="A/B=39-380"/>
</dbReference>
<dbReference type="Proteomes" id="UP000295382">
    <property type="component" value="Unassembled WGS sequence"/>
</dbReference>
<dbReference type="PDB" id="4BVK">
    <property type="method" value="X-ray"/>
    <property type="resolution" value="1.61 A"/>
    <property type="chains" value="A/B=39-380"/>
</dbReference>
<dbReference type="PDBsum" id="4BTV"/>
<evidence type="ECO:0007829" key="7">
    <source>
        <dbReference type="PDB" id="4BRS"/>
    </source>
</evidence>
<evidence type="ECO:0007829" key="5">
    <source>
        <dbReference type="PDB" id="2X5X"/>
    </source>
</evidence>
<feature type="non-terminal residue" evidence="1">
    <location>
        <position position="1"/>
    </location>
</feature>
<proteinExistence type="evidence at protein level"/>
<dbReference type="Pfam" id="PF01674">
    <property type="entry name" value="Lipase_2"/>
    <property type="match status" value="1"/>
</dbReference>
<dbReference type="EMBL" id="SLZQ01000007">
    <property type="protein sequence ID" value="TCS36333.1"/>
    <property type="molecule type" value="Genomic_DNA"/>
</dbReference>
<dbReference type="PANTHER" id="PTHR32015:SF1">
    <property type="entry name" value="LIPASE"/>
    <property type="match status" value="1"/>
</dbReference>
<dbReference type="PDB" id="4BRS">
    <property type="method" value="X-ray"/>
    <property type="resolution" value="1.60 A"/>
    <property type="chains" value="A/B=39-380"/>
</dbReference>
<reference evidence="1" key="1">
    <citation type="journal article" date="2001" name="J. Biol. Chem.">
        <title>A new type of thermoalkalophilic hydrolase of Paucimonas lemoignei with high specificity for amorphous polyesters of short chain-length hydroxyalkanoic acids.</title>
        <authorList>
            <person name="Handrick R."/>
            <person name="Reinhardt S."/>
            <person name="Focarete M.L."/>
            <person name="Scandola M."/>
            <person name="Adamus G."/>
            <person name="Kowalczuk M."/>
            <person name="Jendrossek D."/>
        </authorList>
    </citation>
    <scope>NUCLEOTIDE SEQUENCE</scope>
</reference>
<dbReference type="PDB" id="4BVJ">
    <property type="method" value="X-ray"/>
    <property type="resolution" value="1.60 A"/>
    <property type="chains" value="A/B=39-380"/>
</dbReference>
<dbReference type="InterPro" id="IPR002918">
    <property type="entry name" value="Lipase_EstA/Esterase_EstB"/>
</dbReference>
<feature type="disulfide bond" evidence="4 5">
    <location>
        <begin position="363"/>
        <end position="368"/>
    </location>
</feature>
<evidence type="ECO:0007829" key="4">
    <source>
        <dbReference type="PDB" id="2VTV"/>
    </source>
</evidence>
<dbReference type="AlphaFoldDB" id="Q939Q9"/>
<evidence type="ECO:0007829" key="8">
    <source>
        <dbReference type="PDB" id="4BTV"/>
    </source>
</evidence>
<organism evidence="1">
    <name type="scientific">Paucimonas lemoignei</name>
    <name type="common">Pseudomonas lemoignei</name>
    <dbReference type="NCBI Taxonomy" id="29443"/>
    <lineage>
        <taxon>Bacteria</taxon>
        <taxon>Pseudomonadati</taxon>
        <taxon>Pseudomonadota</taxon>
        <taxon>Betaproteobacteria</taxon>
        <taxon>Burkholderiales</taxon>
        <taxon>Burkholderiaceae</taxon>
        <taxon>Paucimonas</taxon>
    </lineage>
</organism>
<dbReference type="PANTHER" id="PTHR32015">
    <property type="entry name" value="FASTING INDUCED LIPASE"/>
    <property type="match status" value="1"/>
</dbReference>
<feature type="disulfide bond" evidence="4 5">
    <location>
        <begin position="74"/>
        <end position="123"/>
    </location>
</feature>
<dbReference type="PDBsum" id="4BVL"/>